<dbReference type="Proteomes" id="UP000319483">
    <property type="component" value="Unassembled WGS sequence"/>
</dbReference>
<dbReference type="SUPFAM" id="SSF51735">
    <property type="entry name" value="NAD(P)-binding Rossmann-fold domains"/>
    <property type="match status" value="1"/>
</dbReference>
<dbReference type="EMBL" id="VMHM01000018">
    <property type="protein sequence ID" value="TSJ93034.1"/>
    <property type="molecule type" value="Genomic_DNA"/>
</dbReference>
<name>A0A556RW10_9GAMM</name>
<dbReference type="PANTHER" id="PTHR45458">
    <property type="entry name" value="SHORT-CHAIN DEHYDROGENASE/REDUCTASE SDR"/>
    <property type="match status" value="1"/>
</dbReference>
<dbReference type="InterPro" id="IPR036291">
    <property type="entry name" value="NAD(P)-bd_dom_sf"/>
</dbReference>
<dbReference type="AlphaFoldDB" id="A0A556RW10"/>
<dbReference type="PANTHER" id="PTHR45458:SF1">
    <property type="entry name" value="SHORT CHAIN DEHYDROGENASE"/>
    <property type="match status" value="1"/>
</dbReference>
<protein>
    <submittedName>
        <fullName evidence="1">SDR family NAD(P)-dependent oxidoreductase</fullName>
    </submittedName>
</protein>
<evidence type="ECO:0000313" key="2">
    <source>
        <dbReference type="Proteomes" id="UP000319483"/>
    </source>
</evidence>
<dbReference type="InterPro" id="IPR052184">
    <property type="entry name" value="SDR_enzymes"/>
</dbReference>
<dbReference type="Gene3D" id="3.40.50.720">
    <property type="entry name" value="NAD(P)-binding Rossmann-like Domain"/>
    <property type="match status" value="1"/>
</dbReference>
<dbReference type="Pfam" id="PF00106">
    <property type="entry name" value="adh_short"/>
    <property type="match status" value="1"/>
</dbReference>
<dbReference type="PRINTS" id="PR00081">
    <property type="entry name" value="GDHRDH"/>
</dbReference>
<organism evidence="1 2">
    <name type="scientific">Gilliamella apicola</name>
    <dbReference type="NCBI Taxonomy" id="1196095"/>
    <lineage>
        <taxon>Bacteria</taxon>
        <taxon>Pseudomonadati</taxon>
        <taxon>Pseudomonadota</taxon>
        <taxon>Gammaproteobacteria</taxon>
        <taxon>Orbales</taxon>
        <taxon>Orbaceae</taxon>
        <taxon>Gilliamella</taxon>
    </lineage>
</organism>
<dbReference type="RefSeq" id="WP_144093051.1">
    <property type="nucleotide sequence ID" value="NZ_CAMLRN010000013.1"/>
</dbReference>
<comment type="caution">
    <text evidence="1">The sequence shown here is derived from an EMBL/GenBank/DDBJ whole genome shotgun (WGS) entry which is preliminary data.</text>
</comment>
<sequence>MKKNIFISGVSKGIGRELALYHLKQGDHVYGISRSKCDELQKYENFYHHSIDLSQSKSITENLEKFSDLQQVKKLDRLYLNAGLIPKLSRLDQQKFDDFNYVISVNLFSYKILLDFFLNRENLLLEQIIVSASISGVRAREGMSAYAVSKSALNMMMKIYALENPHLFFAVIGLCIFDSQISRVMSLDNPDINQFLELKKLAERMSQKNNYLVSPEQRAKDLIHVLNNIETLKITSGDFFEIRNLLD</sequence>
<dbReference type="InterPro" id="IPR002347">
    <property type="entry name" value="SDR_fam"/>
</dbReference>
<proteinExistence type="predicted"/>
<evidence type="ECO:0000313" key="1">
    <source>
        <dbReference type="EMBL" id="TSJ93034.1"/>
    </source>
</evidence>
<reference evidence="1 2" key="1">
    <citation type="submission" date="2019-07" db="EMBL/GenBank/DDBJ databases">
        <title>Gilliamella genomes.</title>
        <authorList>
            <person name="Zheng H."/>
        </authorList>
    </citation>
    <scope>NUCLEOTIDE SEQUENCE [LARGE SCALE GENOMIC DNA]</scope>
    <source>
        <strain evidence="1 2">W8127</strain>
    </source>
</reference>
<dbReference type="InterPro" id="IPR020904">
    <property type="entry name" value="Sc_DH/Rdtase_CS"/>
</dbReference>
<accession>A0A556RW10</accession>
<gene>
    <name evidence="1" type="ORF">FPQ15_12320</name>
</gene>
<dbReference type="GO" id="GO:0016616">
    <property type="term" value="F:oxidoreductase activity, acting on the CH-OH group of donors, NAD or NADP as acceptor"/>
    <property type="evidence" value="ECO:0007669"/>
    <property type="project" value="TreeGrafter"/>
</dbReference>
<dbReference type="PROSITE" id="PS00061">
    <property type="entry name" value="ADH_SHORT"/>
    <property type="match status" value="1"/>
</dbReference>